<sequence>MKFIIHALVKTENYEGVVKPYVNHDCVPTEEFCKNYVRSLYTELGNTGERIDHNKTEILDIEQY</sequence>
<gene>
    <name evidence="1" type="ORF">DA73_0400000025</name>
</gene>
<evidence type="ECO:0000313" key="2">
    <source>
        <dbReference type="Proteomes" id="UP000029738"/>
    </source>
</evidence>
<name>A0A8S9SXE7_9CYAN</name>
<dbReference type="RefSeq" id="WP_038092364.1">
    <property type="nucleotide sequence ID" value="NZ_JHEG04000001.1"/>
</dbReference>
<accession>A0A8S9SXE7</accession>
<dbReference type="EMBL" id="JHEG04000001">
    <property type="protein sequence ID" value="KAF3884064.1"/>
    <property type="molecule type" value="Genomic_DNA"/>
</dbReference>
<protein>
    <submittedName>
        <fullName evidence="1">Uncharacterized protein</fullName>
    </submittedName>
</protein>
<dbReference type="AlphaFoldDB" id="A0A8S9SXE7"/>
<evidence type="ECO:0000313" key="1">
    <source>
        <dbReference type="EMBL" id="KAF3884064.1"/>
    </source>
</evidence>
<comment type="caution">
    <text evidence="1">The sequence shown here is derived from an EMBL/GenBank/DDBJ whole genome shotgun (WGS) entry which is preliminary data.</text>
</comment>
<reference evidence="1" key="2">
    <citation type="submission" date="2019-11" db="EMBL/GenBank/DDBJ databases">
        <title>Improved Assembly of Tolypothrix boutellei genome.</title>
        <authorList>
            <person name="Sarangi A.N."/>
            <person name="Mukherjee M."/>
            <person name="Ghosh S."/>
            <person name="Singh D."/>
            <person name="Das A."/>
            <person name="Kant S."/>
            <person name="Prusty A."/>
            <person name="Tripathy S."/>
        </authorList>
    </citation>
    <scope>NUCLEOTIDE SEQUENCE</scope>
    <source>
        <strain evidence="1">VB521301</strain>
    </source>
</reference>
<keyword evidence="2" id="KW-1185">Reference proteome</keyword>
<reference evidence="1" key="1">
    <citation type="journal article" date="2015" name="Genome Announc.">
        <title>Draft Genome Sequence of Tolypothrix boutellei Strain VB521301.</title>
        <authorList>
            <person name="Chandrababunaidu M.M."/>
            <person name="Singh D."/>
            <person name="Sen D."/>
            <person name="Bhan S."/>
            <person name="Das S."/>
            <person name="Gupta A."/>
            <person name="Adhikary S.P."/>
            <person name="Tripathy S."/>
        </authorList>
    </citation>
    <scope>NUCLEOTIDE SEQUENCE</scope>
    <source>
        <strain evidence="1">VB521301</strain>
    </source>
</reference>
<proteinExistence type="predicted"/>
<dbReference type="Proteomes" id="UP000029738">
    <property type="component" value="Unassembled WGS sequence"/>
</dbReference>
<organism evidence="1 2">
    <name type="scientific">Tolypothrix bouteillei VB521301</name>
    <dbReference type="NCBI Taxonomy" id="1479485"/>
    <lineage>
        <taxon>Bacteria</taxon>
        <taxon>Bacillati</taxon>
        <taxon>Cyanobacteriota</taxon>
        <taxon>Cyanophyceae</taxon>
        <taxon>Nostocales</taxon>
        <taxon>Tolypothrichaceae</taxon>
        <taxon>Tolypothrix</taxon>
    </lineage>
</organism>